<dbReference type="PANTHER" id="PTHR31964">
    <property type="entry name" value="ADENINE NUCLEOTIDE ALPHA HYDROLASES-LIKE SUPERFAMILY PROTEIN"/>
    <property type="match status" value="1"/>
</dbReference>
<accession>A0A507D4M2</accession>
<dbReference type="Pfam" id="PF00582">
    <property type="entry name" value="Usp"/>
    <property type="match status" value="1"/>
</dbReference>
<dbReference type="InterPro" id="IPR014729">
    <property type="entry name" value="Rossmann-like_a/b/a_fold"/>
</dbReference>
<dbReference type="CDD" id="cd23659">
    <property type="entry name" value="USP_At3g01520-like"/>
    <property type="match status" value="1"/>
</dbReference>
<dbReference type="Gene3D" id="3.40.50.620">
    <property type="entry name" value="HUPs"/>
    <property type="match status" value="1"/>
</dbReference>
<organism evidence="2 3">
    <name type="scientific">Synchytrium endobioticum</name>
    <dbReference type="NCBI Taxonomy" id="286115"/>
    <lineage>
        <taxon>Eukaryota</taxon>
        <taxon>Fungi</taxon>
        <taxon>Fungi incertae sedis</taxon>
        <taxon>Chytridiomycota</taxon>
        <taxon>Chytridiomycota incertae sedis</taxon>
        <taxon>Chytridiomycetes</taxon>
        <taxon>Synchytriales</taxon>
        <taxon>Synchytriaceae</taxon>
        <taxon>Synchytrium</taxon>
    </lineage>
</organism>
<proteinExistence type="predicted"/>
<dbReference type="SUPFAM" id="SSF52402">
    <property type="entry name" value="Adenine nucleotide alpha hydrolases-like"/>
    <property type="match status" value="1"/>
</dbReference>
<dbReference type="InterPro" id="IPR006016">
    <property type="entry name" value="UspA"/>
</dbReference>
<dbReference type="AlphaFoldDB" id="A0A507D4M2"/>
<comment type="caution">
    <text evidence="2">The sequence shown here is derived from an EMBL/GenBank/DDBJ whole genome shotgun (WGS) entry which is preliminary data.</text>
</comment>
<dbReference type="PANTHER" id="PTHR31964:SF113">
    <property type="entry name" value="USPA DOMAIN-CONTAINING PROTEIN"/>
    <property type="match status" value="1"/>
</dbReference>
<evidence type="ECO:0000313" key="3">
    <source>
        <dbReference type="Proteomes" id="UP000320475"/>
    </source>
</evidence>
<evidence type="ECO:0000259" key="1">
    <source>
        <dbReference type="Pfam" id="PF00582"/>
    </source>
</evidence>
<name>A0A507D4M2_9FUNG</name>
<reference evidence="2 3" key="1">
    <citation type="journal article" date="2019" name="Sci. Rep.">
        <title>Comparative genomics of chytrid fungi reveal insights into the obligate biotrophic and pathogenic lifestyle of Synchytrium endobioticum.</title>
        <authorList>
            <person name="van de Vossenberg B.T.L.H."/>
            <person name="Warris S."/>
            <person name="Nguyen H.D.T."/>
            <person name="van Gent-Pelzer M.P.E."/>
            <person name="Joly D.L."/>
            <person name="van de Geest H.C."/>
            <person name="Bonants P.J.M."/>
            <person name="Smith D.S."/>
            <person name="Levesque C.A."/>
            <person name="van der Lee T.A.J."/>
        </authorList>
    </citation>
    <scope>NUCLEOTIDE SEQUENCE [LARGE SCALE GENOMIC DNA]</scope>
    <source>
        <strain evidence="2 3">LEV6574</strain>
    </source>
</reference>
<sequence length="210" mass="22506">MDSRRFPEKWRKASQKHVANVTLSEIDLQRNKQPNVNSPGLFPFAKKDNLVANIPLTGIMAQRTIVLGIPTSTIEGFKSDPAFHWCLRNYLRNGDTLLIQHASKSLPGSTTSKGGISEGVPPPVLLEMQAHIENAAKGMLGSSGLSDVGVFVSITHGDPRDVLLGVAEDKRPCTVVVGSRGIGAVRRALMGSVSSALANNCTQTVIIVKE</sequence>
<dbReference type="Proteomes" id="UP000320475">
    <property type="component" value="Unassembled WGS sequence"/>
</dbReference>
<dbReference type="VEuPathDB" id="FungiDB:SeMB42_g02867"/>
<dbReference type="InterPro" id="IPR006015">
    <property type="entry name" value="Universal_stress_UspA"/>
</dbReference>
<dbReference type="PRINTS" id="PR01438">
    <property type="entry name" value="UNVRSLSTRESS"/>
</dbReference>
<dbReference type="EMBL" id="QEAM01000109">
    <property type="protein sequence ID" value="TPX46255.1"/>
    <property type="molecule type" value="Genomic_DNA"/>
</dbReference>
<gene>
    <name evidence="2" type="ORF">SeLEV6574_g03321</name>
</gene>
<protein>
    <recommendedName>
        <fullName evidence="1">UspA domain-containing protein</fullName>
    </recommendedName>
</protein>
<dbReference type="OrthoDB" id="843225at2759"/>
<evidence type="ECO:0000313" key="2">
    <source>
        <dbReference type="EMBL" id="TPX46255.1"/>
    </source>
</evidence>
<feature type="domain" description="UspA" evidence="1">
    <location>
        <begin position="79"/>
        <end position="209"/>
    </location>
</feature>